<reference evidence="2 3" key="1">
    <citation type="submission" date="2019-06" db="EMBL/GenBank/DDBJ databases">
        <title>Rhizobium sp. CL12 isolated from roots of soybean.</title>
        <authorList>
            <person name="Wang C."/>
        </authorList>
    </citation>
    <scope>NUCLEOTIDE SEQUENCE [LARGE SCALE GENOMIC DNA]</scope>
    <source>
        <strain evidence="2 3">CL12</strain>
    </source>
</reference>
<name>A0A504UCL9_9HYPH</name>
<gene>
    <name evidence="2" type="ORF">FJQ55_08695</name>
</gene>
<dbReference type="RefSeq" id="WP_140827219.1">
    <property type="nucleotide sequence ID" value="NZ_VFYP01000001.1"/>
</dbReference>
<evidence type="ECO:0000256" key="1">
    <source>
        <dbReference type="SAM" id="SignalP"/>
    </source>
</evidence>
<dbReference type="OrthoDB" id="4736977at2"/>
<dbReference type="Proteomes" id="UP000316429">
    <property type="component" value="Unassembled WGS sequence"/>
</dbReference>
<feature type="chain" id="PRO_5021348721" evidence="1">
    <location>
        <begin position="23"/>
        <end position="108"/>
    </location>
</feature>
<keyword evidence="3" id="KW-1185">Reference proteome</keyword>
<dbReference type="AlphaFoldDB" id="A0A504UCL9"/>
<protein>
    <submittedName>
        <fullName evidence="2">Uncharacterized protein</fullName>
    </submittedName>
</protein>
<proteinExistence type="predicted"/>
<organism evidence="2 3">
    <name type="scientific">Rhizobium glycinendophyticum</name>
    <dbReference type="NCBI Taxonomy" id="2589807"/>
    <lineage>
        <taxon>Bacteria</taxon>
        <taxon>Pseudomonadati</taxon>
        <taxon>Pseudomonadota</taxon>
        <taxon>Alphaproteobacteria</taxon>
        <taxon>Hyphomicrobiales</taxon>
        <taxon>Rhizobiaceae</taxon>
        <taxon>Rhizobium/Agrobacterium group</taxon>
        <taxon>Rhizobium</taxon>
    </lineage>
</organism>
<comment type="caution">
    <text evidence="2">The sequence shown here is derived from an EMBL/GenBank/DDBJ whole genome shotgun (WGS) entry which is preliminary data.</text>
</comment>
<accession>A0A504UCL9</accession>
<evidence type="ECO:0000313" key="3">
    <source>
        <dbReference type="Proteomes" id="UP000316429"/>
    </source>
</evidence>
<feature type="signal peptide" evidence="1">
    <location>
        <begin position="1"/>
        <end position="22"/>
    </location>
</feature>
<sequence>MRATTFTFASILLFATPLVASAESLTFTLENKTPNMVVQAFVSPADGGKSIELLHKKGLFGGKSRQLTINDGSDACVYKLRLVFEDDSFEDVRDKVDFCETGTYTIDD</sequence>
<keyword evidence="1" id="KW-0732">Signal</keyword>
<dbReference type="EMBL" id="VFYP01000001">
    <property type="protein sequence ID" value="TPP10900.1"/>
    <property type="molecule type" value="Genomic_DNA"/>
</dbReference>
<evidence type="ECO:0000313" key="2">
    <source>
        <dbReference type="EMBL" id="TPP10900.1"/>
    </source>
</evidence>